<dbReference type="SMART" id="SM00858">
    <property type="entry name" value="SAF"/>
    <property type="match status" value="1"/>
</dbReference>
<keyword evidence="9" id="KW-0282">Flagellum</keyword>
<feature type="chain" id="PRO_5041480287" description="Flagella basal body P-ring formation protein FlgA" evidence="7">
    <location>
        <begin position="32"/>
        <end position="240"/>
    </location>
</feature>
<keyword evidence="10" id="KW-1185">Reference proteome</keyword>
<comment type="caution">
    <text evidence="9">The sequence shown here is derived from an EMBL/GenBank/DDBJ whole genome shotgun (WGS) entry which is preliminary data.</text>
</comment>
<dbReference type="RefSeq" id="WP_265895473.1">
    <property type="nucleotide sequence ID" value="NZ_JAPIVE010000001.1"/>
</dbReference>
<dbReference type="EMBL" id="JAPIVE010000001">
    <property type="protein sequence ID" value="MCX2523099.1"/>
    <property type="molecule type" value="Genomic_DNA"/>
</dbReference>
<dbReference type="Gene3D" id="3.90.1210.10">
    <property type="entry name" value="Antifreeze-like/N-acetylneuraminic acid synthase C-terminal domain"/>
    <property type="match status" value="1"/>
</dbReference>
<evidence type="ECO:0000256" key="4">
    <source>
        <dbReference type="ARBA" id="ARBA00022729"/>
    </source>
</evidence>
<feature type="domain" description="SAF" evidence="8">
    <location>
        <begin position="116"/>
        <end position="178"/>
    </location>
</feature>
<dbReference type="InterPro" id="IPR013974">
    <property type="entry name" value="SAF"/>
</dbReference>
<organism evidence="9 10">
    <name type="scientific">Larsenimonas rhizosphaerae</name>
    <dbReference type="NCBI Taxonomy" id="2944682"/>
    <lineage>
        <taxon>Bacteria</taxon>
        <taxon>Pseudomonadati</taxon>
        <taxon>Pseudomonadota</taxon>
        <taxon>Gammaproteobacteria</taxon>
        <taxon>Oceanospirillales</taxon>
        <taxon>Halomonadaceae</taxon>
        <taxon>Larsenimonas</taxon>
    </lineage>
</organism>
<dbReference type="Gene3D" id="2.30.30.760">
    <property type="match status" value="1"/>
</dbReference>
<keyword evidence="4 7" id="KW-0732">Signal</keyword>
<evidence type="ECO:0000259" key="8">
    <source>
        <dbReference type="SMART" id="SM00858"/>
    </source>
</evidence>
<evidence type="ECO:0000256" key="1">
    <source>
        <dbReference type="ARBA" id="ARBA00004418"/>
    </source>
</evidence>
<keyword evidence="9" id="KW-0966">Cell projection</keyword>
<protein>
    <recommendedName>
        <fullName evidence="3 7">Flagella basal body P-ring formation protein FlgA</fullName>
    </recommendedName>
</protein>
<reference evidence="9" key="1">
    <citation type="submission" date="2022-11" db="EMBL/GenBank/DDBJ databases">
        <title>Larsenimonas rhizosphaerae sp. nov., isolated from a tidal mudflat.</title>
        <authorList>
            <person name="Lee S.D."/>
            <person name="Kim I.S."/>
        </authorList>
    </citation>
    <scope>NUCLEOTIDE SEQUENCE</scope>
    <source>
        <strain evidence="9">GH2-1</strain>
    </source>
</reference>
<dbReference type="PANTHER" id="PTHR36307:SF1">
    <property type="entry name" value="FLAGELLA BASAL BODY P-RING FORMATION PROTEIN FLGA"/>
    <property type="match status" value="1"/>
</dbReference>
<evidence type="ECO:0000256" key="6">
    <source>
        <dbReference type="ARBA" id="ARBA00025643"/>
    </source>
</evidence>
<dbReference type="CDD" id="cd11614">
    <property type="entry name" value="SAF_CpaB_FlgA_like"/>
    <property type="match status" value="1"/>
</dbReference>
<comment type="similarity">
    <text evidence="2 7">Belongs to the FlgA family.</text>
</comment>
<dbReference type="GO" id="GO:0044780">
    <property type="term" value="P:bacterial-type flagellum assembly"/>
    <property type="evidence" value="ECO:0007669"/>
    <property type="project" value="InterPro"/>
</dbReference>
<dbReference type="InterPro" id="IPR041231">
    <property type="entry name" value="FlgA_N"/>
</dbReference>
<dbReference type="PANTHER" id="PTHR36307">
    <property type="entry name" value="FLAGELLA BASAL BODY P-RING FORMATION PROTEIN FLGA"/>
    <property type="match status" value="1"/>
</dbReference>
<keyword evidence="7" id="KW-1005">Bacterial flagellum biogenesis</keyword>
<dbReference type="Pfam" id="PF17656">
    <property type="entry name" value="ChapFlgA_N"/>
    <property type="match status" value="1"/>
</dbReference>
<keyword evidence="5 7" id="KW-0574">Periplasm</keyword>
<accession>A0AA42CTE0</accession>
<evidence type="ECO:0000256" key="7">
    <source>
        <dbReference type="RuleBase" id="RU362063"/>
    </source>
</evidence>
<evidence type="ECO:0000313" key="10">
    <source>
        <dbReference type="Proteomes" id="UP001165678"/>
    </source>
</evidence>
<evidence type="ECO:0000256" key="2">
    <source>
        <dbReference type="ARBA" id="ARBA00010474"/>
    </source>
</evidence>
<name>A0AA42CTE0_9GAMM</name>
<evidence type="ECO:0000256" key="3">
    <source>
        <dbReference type="ARBA" id="ARBA00014754"/>
    </source>
</evidence>
<sequence length="240" mass="25394">MRQVKITTEWARLSVAALVWLCLSVVNTAQAGSSTSPDTVLEEQLKTFVLEQGALQGTEQANVTVHMPHGALGPCPVAAPFMPTAGRPWGRITVGVKCPGSPPETRYFQADVSVQGTYYVARSPLNAGHRITSGDLVAVSGDLTTLSNRLATSADTLTGQITTRRIGQNTPILTSMVKSPQVIKRGHDVRVIARGQGFHLTSAGIALNGAARGESVRIKTSRGTILRGIASGPDQVQVNF</sequence>
<comment type="subcellular location">
    <subcellularLocation>
        <location evidence="1 7">Periplasm</location>
    </subcellularLocation>
</comment>
<proteinExistence type="inferred from homology"/>
<comment type="function">
    <text evidence="6 7">Involved in the assembly process of the P-ring formation. It may associate with FlgF on the rod constituting a structure essential for the P-ring assembly or may act as a modulator protein for the P-ring assembly.</text>
</comment>
<evidence type="ECO:0000256" key="5">
    <source>
        <dbReference type="ARBA" id="ARBA00022764"/>
    </source>
</evidence>
<dbReference type="Pfam" id="PF13144">
    <property type="entry name" value="ChapFlgA"/>
    <property type="match status" value="1"/>
</dbReference>
<feature type="signal peptide" evidence="7">
    <location>
        <begin position="1"/>
        <end position="31"/>
    </location>
</feature>
<dbReference type="AlphaFoldDB" id="A0AA42CTE0"/>
<keyword evidence="9" id="KW-0969">Cilium</keyword>
<gene>
    <name evidence="9" type="primary">flgA</name>
    <name evidence="9" type="ORF">OQ287_02490</name>
</gene>
<dbReference type="InterPro" id="IPR039246">
    <property type="entry name" value="Flagellar_FlgA"/>
</dbReference>
<dbReference type="GO" id="GO:0042597">
    <property type="term" value="C:periplasmic space"/>
    <property type="evidence" value="ECO:0007669"/>
    <property type="project" value="UniProtKB-SubCell"/>
</dbReference>
<evidence type="ECO:0000313" key="9">
    <source>
        <dbReference type="EMBL" id="MCX2523099.1"/>
    </source>
</evidence>
<dbReference type="InterPro" id="IPR017585">
    <property type="entry name" value="SAF_FlgA"/>
</dbReference>
<dbReference type="NCBIfam" id="TIGR03170">
    <property type="entry name" value="flgA_cterm"/>
    <property type="match status" value="1"/>
</dbReference>
<dbReference type="Proteomes" id="UP001165678">
    <property type="component" value="Unassembled WGS sequence"/>
</dbReference>